<proteinExistence type="predicted"/>
<dbReference type="InterPro" id="IPR010982">
    <property type="entry name" value="Lambda_DNA-bd_dom_sf"/>
</dbReference>
<feature type="domain" description="HTH lacI-type" evidence="5">
    <location>
        <begin position="1"/>
        <end position="48"/>
    </location>
</feature>
<dbReference type="SUPFAM" id="SSF47413">
    <property type="entry name" value="lambda repressor-like DNA-binding domains"/>
    <property type="match status" value="1"/>
</dbReference>
<accession>A0A7J0CEA0</accession>
<gene>
    <name evidence="6" type="ORF">Sfulv_56430</name>
</gene>
<sequence>MLAGVSVRTVSNVVSNAAAVAPATRARVMAAVEELGYRPNLAARNLRQGRTGLIGVVVPEIHSPTSAHWRVSSSTRRRNGAGPSCWTGPEGGRCWNGACSTARRATGWTE</sequence>
<dbReference type="Gene3D" id="1.10.260.40">
    <property type="entry name" value="lambda repressor-like DNA-binding domains"/>
    <property type="match status" value="1"/>
</dbReference>
<evidence type="ECO:0000313" key="6">
    <source>
        <dbReference type="EMBL" id="GFN00833.1"/>
    </source>
</evidence>
<dbReference type="PANTHER" id="PTHR30146:SF153">
    <property type="entry name" value="LACTOSE OPERON REPRESSOR"/>
    <property type="match status" value="1"/>
</dbReference>
<dbReference type="EMBL" id="BLWC01000001">
    <property type="protein sequence ID" value="GFN00833.1"/>
    <property type="molecule type" value="Genomic_DNA"/>
</dbReference>
<reference evidence="6 7" key="1">
    <citation type="submission" date="2020-05" db="EMBL/GenBank/DDBJ databases">
        <title>Whole genome shotgun sequence of Streptomyces fulvorobeus NBRC 15897.</title>
        <authorList>
            <person name="Komaki H."/>
            <person name="Tamura T."/>
        </authorList>
    </citation>
    <scope>NUCLEOTIDE SEQUENCE [LARGE SCALE GENOMIC DNA]</scope>
    <source>
        <strain evidence="6 7">NBRC 15897</strain>
    </source>
</reference>
<keyword evidence="7" id="KW-1185">Reference proteome</keyword>
<dbReference type="GO" id="GO:0003700">
    <property type="term" value="F:DNA-binding transcription factor activity"/>
    <property type="evidence" value="ECO:0007669"/>
    <property type="project" value="TreeGrafter"/>
</dbReference>
<evidence type="ECO:0000256" key="4">
    <source>
        <dbReference type="SAM" id="MobiDB-lite"/>
    </source>
</evidence>
<dbReference type="InterPro" id="IPR000843">
    <property type="entry name" value="HTH_LacI"/>
</dbReference>
<organism evidence="6 7">
    <name type="scientific">Streptomyces fulvorobeus</name>
    <dbReference type="NCBI Taxonomy" id="284028"/>
    <lineage>
        <taxon>Bacteria</taxon>
        <taxon>Bacillati</taxon>
        <taxon>Actinomycetota</taxon>
        <taxon>Actinomycetes</taxon>
        <taxon>Kitasatosporales</taxon>
        <taxon>Streptomycetaceae</taxon>
        <taxon>Streptomyces</taxon>
    </lineage>
</organism>
<dbReference type="Pfam" id="PF00356">
    <property type="entry name" value="LacI"/>
    <property type="match status" value="1"/>
</dbReference>
<keyword evidence="3" id="KW-0804">Transcription</keyword>
<evidence type="ECO:0000256" key="2">
    <source>
        <dbReference type="ARBA" id="ARBA00023125"/>
    </source>
</evidence>
<keyword evidence="1" id="KW-0805">Transcription regulation</keyword>
<evidence type="ECO:0000259" key="5">
    <source>
        <dbReference type="PROSITE" id="PS50932"/>
    </source>
</evidence>
<dbReference type="PANTHER" id="PTHR30146">
    <property type="entry name" value="LACI-RELATED TRANSCRIPTIONAL REPRESSOR"/>
    <property type="match status" value="1"/>
</dbReference>
<dbReference type="SMART" id="SM00354">
    <property type="entry name" value="HTH_LACI"/>
    <property type="match status" value="1"/>
</dbReference>
<evidence type="ECO:0000256" key="1">
    <source>
        <dbReference type="ARBA" id="ARBA00023015"/>
    </source>
</evidence>
<protein>
    <recommendedName>
        <fullName evidence="5">HTH lacI-type domain-containing protein</fullName>
    </recommendedName>
</protein>
<dbReference type="AlphaFoldDB" id="A0A7J0CEA0"/>
<name>A0A7J0CEA0_9ACTN</name>
<evidence type="ECO:0000313" key="7">
    <source>
        <dbReference type="Proteomes" id="UP000498980"/>
    </source>
</evidence>
<dbReference type="Gene3D" id="3.40.50.2300">
    <property type="match status" value="1"/>
</dbReference>
<comment type="caution">
    <text evidence="6">The sequence shown here is derived from an EMBL/GenBank/DDBJ whole genome shotgun (WGS) entry which is preliminary data.</text>
</comment>
<dbReference type="CDD" id="cd01392">
    <property type="entry name" value="HTH_LacI"/>
    <property type="match status" value="1"/>
</dbReference>
<keyword evidence="2" id="KW-0238">DNA-binding</keyword>
<evidence type="ECO:0000256" key="3">
    <source>
        <dbReference type="ARBA" id="ARBA00023163"/>
    </source>
</evidence>
<dbReference type="Proteomes" id="UP000498980">
    <property type="component" value="Unassembled WGS sequence"/>
</dbReference>
<dbReference type="PROSITE" id="PS50932">
    <property type="entry name" value="HTH_LACI_2"/>
    <property type="match status" value="1"/>
</dbReference>
<feature type="region of interest" description="Disordered" evidence="4">
    <location>
        <begin position="68"/>
        <end position="87"/>
    </location>
</feature>
<dbReference type="GO" id="GO:0000976">
    <property type="term" value="F:transcription cis-regulatory region binding"/>
    <property type="evidence" value="ECO:0007669"/>
    <property type="project" value="TreeGrafter"/>
</dbReference>